<comment type="caution">
    <text evidence="1">The sequence shown here is derived from an EMBL/GenBank/DDBJ whole genome shotgun (WGS) entry which is preliminary data.</text>
</comment>
<evidence type="ECO:0000313" key="2">
    <source>
        <dbReference type="Proteomes" id="UP001196413"/>
    </source>
</evidence>
<keyword evidence="2" id="KW-1185">Reference proteome</keyword>
<gene>
    <name evidence="1" type="ORF">KIN20_023171</name>
</gene>
<dbReference type="EMBL" id="JAHQIW010004666">
    <property type="protein sequence ID" value="KAJ1363326.1"/>
    <property type="molecule type" value="Genomic_DNA"/>
</dbReference>
<proteinExistence type="predicted"/>
<protein>
    <submittedName>
        <fullName evidence="1">Uncharacterized protein</fullName>
    </submittedName>
</protein>
<evidence type="ECO:0000313" key="1">
    <source>
        <dbReference type="EMBL" id="KAJ1363326.1"/>
    </source>
</evidence>
<reference evidence="1" key="1">
    <citation type="submission" date="2021-06" db="EMBL/GenBank/DDBJ databases">
        <title>Parelaphostrongylus tenuis whole genome reference sequence.</title>
        <authorList>
            <person name="Garwood T.J."/>
            <person name="Larsen P.A."/>
            <person name="Fountain-Jones N.M."/>
            <person name="Garbe J.R."/>
            <person name="Macchietto M.G."/>
            <person name="Kania S.A."/>
            <person name="Gerhold R.W."/>
            <person name="Richards J.E."/>
            <person name="Wolf T.M."/>
        </authorList>
    </citation>
    <scope>NUCLEOTIDE SEQUENCE</scope>
    <source>
        <strain evidence="1">MNPRO001-30</strain>
        <tissue evidence="1">Meninges</tissue>
    </source>
</reference>
<sequence length="90" mass="10584">MISRWLTLGPVLYSYFVNEPGAESDVNSVKTKISDLCKELRVFYYMTVVIFCTNMWVEMRGIELKVYRNEDYDILAKSFLFSGWLVLHAE</sequence>
<dbReference type="Proteomes" id="UP001196413">
    <property type="component" value="Unassembled WGS sequence"/>
</dbReference>
<organism evidence="1 2">
    <name type="scientific">Parelaphostrongylus tenuis</name>
    <name type="common">Meningeal worm</name>
    <dbReference type="NCBI Taxonomy" id="148309"/>
    <lineage>
        <taxon>Eukaryota</taxon>
        <taxon>Metazoa</taxon>
        <taxon>Ecdysozoa</taxon>
        <taxon>Nematoda</taxon>
        <taxon>Chromadorea</taxon>
        <taxon>Rhabditida</taxon>
        <taxon>Rhabditina</taxon>
        <taxon>Rhabditomorpha</taxon>
        <taxon>Strongyloidea</taxon>
        <taxon>Metastrongylidae</taxon>
        <taxon>Parelaphostrongylus</taxon>
    </lineage>
</organism>
<accession>A0AAD5QX65</accession>
<name>A0AAD5QX65_PARTN</name>
<dbReference type="AlphaFoldDB" id="A0AAD5QX65"/>